<dbReference type="EMBL" id="KZ825494">
    <property type="protein sequence ID" value="PYI32288.1"/>
    <property type="molecule type" value="Genomic_DNA"/>
</dbReference>
<evidence type="ECO:0000313" key="3">
    <source>
        <dbReference type="Proteomes" id="UP000248817"/>
    </source>
</evidence>
<organism evidence="2 3">
    <name type="scientific">Aspergillus indologenus CBS 114.80</name>
    <dbReference type="NCBI Taxonomy" id="1450541"/>
    <lineage>
        <taxon>Eukaryota</taxon>
        <taxon>Fungi</taxon>
        <taxon>Dikarya</taxon>
        <taxon>Ascomycota</taxon>
        <taxon>Pezizomycotina</taxon>
        <taxon>Eurotiomycetes</taxon>
        <taxon>Eurotiomycetidae</taxon>
        <taxon>Eurotiales</taxon>
        <taxon>Aspergillaceae</taxon>
        <taxon>Aspergillus</taxon>
        <taxon>Aspergillus subgen. Circumdati</taxon>
    </lineage>
</organism>
<keyword evidence="3" id="KW-1185">Reference proteome</keyword>
<evidence type="ECO:0000256" key="1">
    <source>
        <dbReference type="SAM" id="MobiDB-lite"/>
    </source>
</evidence>
<feature type="compositionally biased region" description="Low complexity" evidence="1">
    <location>
        <begin position="117"/>
        <end position="135"/>
    </location>
</feature>
<feature type="region of interest" description="Disordered" evidence="1">
    <location>
        <begin position="116"/>
        <end position="135"/>
    </location>
</feature>
<gene>
    <name evidence="2" type="ORF">BP00DRAFT_414861</name>
</gene>
<protein>
    <submittedName>
        <fullName evidence="2">Uncharacterized protein</fullName>
    </submittedName>
</protein>
<evidence type="ECO:0000313" key="2">
    <source>
        <dbReference type="EMBL" id="PYI32288.1"/>
    </source>
</evidence>
<sequence length="135" mass="15235">MKFLQLLRTEKIVDEVACWFLNIFYLSCPFHLGQRPAWPVLWSMLFEPMPYRSRPEPLHLTSHKRPGFVTSTNETIDQQITLQTLPSSGEVESVQNGAAHPVYTQYRQLQLDPVPFAAPAPATASPSSPSSPNKQ</sequence>
<reference evidence="2 3" key="1">
    <citation type="submission" date="2018-02" db="EMBL/GenBank/DDBJ databases">
        <title>The genomes of Aspergillus section Nigri reveals drivers in fungal speciation.</title>
        <authorList>
            <consortium name="DOE Joint Genome Institute"/>
            <person name="Vesth T.C."/>
            <person name="Nybo J."/>
            <person name="Theobald S."/>
            <person name="Brandl J."/>
            <person name="Frisvad J.C."/>
            <person name="Nielsen K.F."/>
            <person name="Lyhne E.K."/>
            <person name="Kogle M.E."/>
            <person name="Kuo A."/>
            <person name="Riley R."/>
            <person name="Clum A."/>
            <person name="Nolan M."/>
            <person name="Lipzen A."/>
            <person name="Salamov A."/>
            <person name="Henrissat B."/>
            <person name="Wiebenga A."/>
            <person name="De vries R.P."/>
            <person name="Grigoriev I.V."/>
            <person name="Mortensen U.H."/>
            <person name="Andersen M.R."/>
            <person name="Baker S.E."/>
        </authorList>
    </citation>
    <scope>NUCLEOTIDE SEQUENCE [LARGE SCALE GENOMIC DNA]</scope>
    <source>
        <strain evidence="2 3">CBS 114.80</strain>
    </source>
</reference>
<accession>A0A2V5I6A2</accession>
<dbReference type="Proteomes" id="UP000248817">
    <property type="component" value="Unassembled WGS sequence"/>
</dbReference>
<proteinExistence type="predicted"/>
<name>A0A2V5I6A2_9EURO</name>
<dbReference type="AlphaFoldDB" id="A0A2V5I6A2"/>